<accession>A0A2P2M4J7</accession>
<protein>
    <submittedName>
        <fullName evidence="1">ABC transporter C family member 13 isoform X3</fullName>
    </submittedName>
</protein>
<dbReference type="EMBL" id="GGEC01044655">
    <property type="protein sequence ID" value="MBX25139.1"/>
    <property type="molecule type" value="Transcribed_RNA"/>
</dbReference>
<name>A0A2P2M4J7_RHIMU</name>
<reference evidence="1" key="1">
    <citation type="submission" date="2018-02" db="EMBL/GenBank/DDBJ databases">
        <title>Rhizophora mucronata_Transcriptome.</title>
        <authorList>
            <person name="Meera S.P."/>
            <person name="Sreeshan A."/>
            <person name="Augustine A."/>
        </authorList>
    </citation>
    <scope>NUCLEOTIDE SEQUENCE</scope>
    <source>
        <tissue evidence="1">Leaf</tissue>
    </source>
</reference>
<proteinExistence type="predicted"/>
<evidence type="ECO:0000313" key="1">
    <source>
        <dbReference type="EMBL" id="MBX25139.1"/>
    </source>
</evidence>
<organism evidence="1">
    <name type="scientific">Rhizophora mucronata</name>
    <name type="common">Asiatic mangrove</name>
    <dbReference type="NCBI Taxonomy" id="61149"/>
    <lineage>
        <taxon>Eukaryota</taxon>
        <taxon>Viridiplantae</taxon>
        <taxon>Streptophyta</taxon>
        <taxon>Embryophyta</taxon>
        <taxon>Tracheophyta</taxon>
        <taxon>Spermatophyta</taxon>
        <taxon>Magnoliopsida</taxon>
        <taxon>eudicotyledons</taxon>
        <taxon>Gunneridae</taxon>
        <taxon>Pentapetalae</taxon>
        <taxon>rosids</taxon>
        <taxon>fabids</taxon>
        <taxon>Malpighiales</taxon>
        <taxon>Rhizophoraceae</taxon>
        <taxon>Rhizophora</taxon>
    </lineage>
</organism>
<sequence length="51" mass="5894">MKLRLRSGIMTVIFQKILYIDTFSVKLIFACLRGSIGAMVKSFFCDWKVMS</sequence>
<dbReference type="AlphaFoldDB" id="A0A2P2M4J7"/>